<reference evidence="2" key="2">
    <citation type="journal article" date="2024" name="Plant">
        <title>Genomic evolution and insights into agronomic trait innovations of Sesamum species.</title>
        <authorList>
            <person name="Miao H."/>
            <person name="Wang L."/>
            <person name="Qu L."/>
            <person name="Liu H."/>
            <person name="Sun Y."/>
            <person name="Le M."/>
            <person name="Wang Q."/>
            <person name="Wei S."/>
            <person name="Zheng Y."/>
            <person name="Lin W."/>
            <person name="Duan Y."/>
            <person name="Cao H."/>
            <person name="Xiong S."/>
            <person name="Wang X."/>
            <person name="Wei L."/>
            <person name="Li C."/>
            <person name="Ma Q."/>
            <person name="Ju M."/>
            <person name="Zhao R."/>
            <person name="Li G."/>
            <person name="Mu C."/>
            <person name="Tian Q."/>
            <person name="Mei H."/>
            <person name="Zhang T."/>
            <person name="Gao T."/>
            <person name="Zhang H."/>
        </authorList>
    </citation>
    <scope>NUCLEOTIDE SEQUENCE</scope>
    <source>
        <strain evidence="2">KEN1</strain>
    </source>
</reference>
<sequence>MAAGAGGSLEGPSGRSAGASCFFSSVFPSSETPPSEESIAAAGADVSLLPPPHREGCRDHPLSKRNE</sequence>
<dbReference type="AlphaFoldDB" id="A0AAW2TDC0"/>
<reference evidence="2" key="1">
    <citation type="submission" date="2020-06" db="EMBL/GenBank/DDBJ databases">
        <authorList>
            <person name="Li T."/>
            <person name="Hu X."/>
            <person name="Zhang T."/>
            <person name="Song X."/>
            <person name="Zhang H."/>
            <person name="Dai N."/>
            <person name="Sheng W."/>
            <person name="Hou X."/>
            <person name="Wei L."/>
        </authorList>
    </citation>
    <scope>NUCLEOTIDE SEQUENCE</scope>
    <source>
        <strain evidence="2">KEN1</strain>
        <tissue evidence="2">Leaf</tissue>
    </source>
</reference>
<feature type="compositionally biased region" description="Low complexity" evidence="1">
    <location>
        <begin position="22"/>
        <end position="38"/>
    </location>
</feature>
<feature type="region of interest" description="Disordered" evidence="1">
    <location>
        <begin position="1"/>
        <end position="67"/>
    </location>
</feature>
<name>A0AAW2TDC0_9LAMI</name>
<organism evidence="2">
    <name type="scientific">Sesamum latifolium</name>
    <dbReference type="NCBI Taxonomy" id="2727402"/>
    <lineage>
        <taxon>Eukaryota</taxon>
        <taxon>Viridiplantae</taxon>
        <taxon>Streptophyta</taxon>
        <taxon>Embryophyta</taxon>
        <taxon>Tracheophyta</taxon>
        <taxon>Spermatophyta</taxon>
        <taxon>Magnoliopsida</taxon>
        <taxon>eudicotyledons</taxon>
        <taxon>Gunneridae</taxon>
        <taxon>Pentapetalae</taxon>
        <taxon>asterids</taxon>
        <taxon>lamiids</taxon>
        <taxon>Lamiales</taxon>
        <taxon>Pedaliaceae</taxon>
        <taxon>Sesamum</taxon>
    </lineage>
</organism>
<evidence type="ECO:0000313" key="2">
    <source>
        <dbReference type="EMBL" id="KAL0402740.1"/>
    </source>
</evidence>
<dbReference type="EMBL" id="JACGWN010000015">
    <property type="protein sequence ID" value="KAL0402740.1"/>
    <property type="molecule type" value="Genomic_DNA"/>
</dbReference>
<feature type="compositionally biased region" description="Basic and acidic residues" evidence="1">
    <location>
        <begin position="52"/>
        <end position="67"/>
    </location>
</feature>
<gene>
    <name evidence="2" type="ORF">Slati_4303900</name>
</gene>
<comment type="caution">
    <text evidence="2">The sequence shown here is derived from an EMBL/GenBank/DDBJ whole genome shotgun (WGS) entry which is preliminary data.</text>
</comment>
<protein>
    <submittedName>
        <fullName evidence="2">Uncharacterized protein</fullName>
    </submittedName>
</protein>
<proteinExistence type="predicted"/>
<evidence type="ECO:0000256" key="1">
    <source>
        <dbReference type="SAM" id="MobiDB-lite"/>
    </source>
</evidence>
<accession>A0AAW2TDC0</accession>